<feature type="transmembrane region" description="Helical" evidence="6">
    <location>
        <begin position="331"/>
        <end position="352"/>
    </location>
</feature>
<feature type="region of interest" description="Disordered" evidence="5">
    <location>
        <begin position="1"/>
        <end position="28"/>
    </location>
</feature>
<feature type="transmembrane region" description="Helical" evidence="6">
    <location>
        <begin position="72"/>
        <end position="93"/>
    </location>
</feature>
<feature type="domain" description="Major facilitator superfamily (MFS) profile" evidence="7">
    <location>
        <begin position="38"/>
        <end position="491"/>
    </location>
</feature>
<keyword evidence="9" id="KW-1185">Reference proteome</keyword>
<dbReference type="EMBL" id="BAAAQN010000002">
    <property type="protein sequence ID" value="GAA2012269.1"/>
    <property type="molecule type" value="Genomic_DNA"/>
</dbReference>
<dbReference type="RefSeq" id="WP_344663643.1">
    <property type="nucleotide sequence ID" value="NZ_BAAAQN010000002.1"/>
</dbReference>
<evidence type="ECO:0000256" key="3">
    <source>
        <dbReference type="ARBA" id="ARBA00022989"/>
    </source>
</evidence>
<dbReference type="Pfam" id="PF07690">
    <property type="entry name" value="MFS_1"/>
    <property type="match status" value="1"/>
</dbReference>
<evidence type="ECO:0000313" key="9">
    <source>
        <dbReference type="Proteomes" id="UP001500751"/>
    </source>
</evidence>
<evidence type="ECO:0000313" key="8">
    <source>
        <dbReference type="EMBL" id="GAA2012269.1"/>
    </source>
</evidence>
<dbReference type="Proteomes" id="UP001500751">
    <property type="component" value="Unassembled WGS sequence"/>
</dbReference>
<evidence type="ECO:0000256" key="2">
    <source>
        <dbReference type="ARBA" id="ARBA00022692"/>
    </source>
</evidence>
<feature type="transmembrane region" description="Helical" evidence="6">
    <location>
        <begin position="464"/>
        <end position="486"/>
    </location>
</feature>
<dbReference type="InterPro" id="IPR011701">
    <property type="entry name" value="MFS"/>
</dbReference>
<name>A0ABP5EZ28_9ACTN</name>
<organism evidence="8 9">
    <name type="scientific">Catenulispora yoronensis</name>
    <dbReference type="NCBI Taxonomy" id="450799"/>
    <lineage>
        <taxon>Bacteria</taxon>
        <taxon>Bacillati</taxon>
        <taxon>Actinomycetota</taxon>
        <taxon>Actinomycetes</taxon>
        <taxon>Catenulisporales</taxon>
        <taxon>Catenulisporaceae</taxon>
        <taxon>Catenulispora</taxon>
    </lineage>
</organism>
<feature type="transmembrane region" description="Helical" evidence="6">
    <location>
        <begin position="364"/>
        <end position="385"/>
    </location>
</feature>
<dbReference type="InterPro" id="IPR020846">
    <property type="entry name" value="MFS_dom"/>
</dbReference>
<feature type="transmembrane region" description="Helical" evidence="6">
    <location>
        <begin position="37"/>
        <end position="60"/>
    </location>
</feature>
<dbReference type="SUPFAM" id="SSF103473">
    <property type="entry name" value="MFS general substrate transporter"/>
    <property type="match status" value="1"/>
</dbReference>
<comment type="subcellular location">
    <subcellularLocation>
        <location evidence="1">Cell membrane</location>
        <topology evidence="1">Multi-pass membrane protein</topology>
    </subcellularLocation>
</comment>
<protein>
    <submittedName>
        <fullName evidence="8">MFS transporter</fullName>
    </submittedName>
</protein>
<feature type="transmembrane region" description="Helical" evidence="6">
    <location>
        <begin position="227"/>
        <end position="248"/>
    </location>
</feature>
<feature type="transmembrane region" description="Helical" evidence="6">
    <location>
        <begin position="136"/>
        <end position="154"/>
    </location>
</feature>
<dbReference type="PROSITE" id="PS50850">
    <property type="entry name" value="MFS"/>
    <property type="match status" value="1"/>
</dbReference>
<sequence length="491" mass="50010">MTATETRPATPASPAQKAPAKPANTADTAPTAKAQNLTLLVLLAGVFMTTLDVFIVNVAIPETQRDLHASPAAIQWIVAGYGLTVAAGVITAGRLGDMFGRRRMYALGMALFTAASAACGLAPTAGMLIAARVVQGIGAALLSPQTLAIIGTAFEGAKRVRAFTAYALAMGLAAVFGQLIGGVLIDMDFGGLGWRSCFLINVPVGAVALTLVPRAVPESRAAGRTRLDLPGVALVSGALVATVLPLIQGQSQGWPLWTWLSFAAALVLFGAFGWYQGRLAAADRAPLIDPALFRTKGFGKGIVAQIVFWMGQGSFFLVFALYVQLGRGLDALQAGLIFTPIGAGYLVTSMTAQKVVAKLGRQTAAVGTLLMAASLVDMIVTLHLTGTDGSLLWLVPALVADGAGMGLTIGPLAAAAMGRVAPQHTGAASGVVSTVMQVGGAVGVAVIGIVFYSTLGAAPTPAAYANAFTAGLELLAGVAVAVAILLQFDKD</sequence>
<feature type="transmembrane region" description="Helical" evidence="6">
    <location>
        <begin position="302"/>
        <end position="325"/>
    </location>
</feature>
<feature type="transmembrane region" description="Helical" evidence="6">
    <location>
        <begin position="191"/>
        <end position="215"/>
    </location>
</feature>
<keyword evidence="3 6" id="KW-1133">Transmembrane helix</keyword>
<dbReference type="Gene3D" id="1.20.1720.10">
    <property type="entry name" value="Multidrug resistance protein D"/>
    <property type="match status" value="1"/>
</dbReference>
<gene>
    <name evidence="8" type="ORF">GCM10009839_03200</name>
</gene>
<evidence type="ECO:0000256" key="4">
    <source>
        <dbReference type="ARBA" id="ARBA00023136"/>
    </source>
</evidence>
<evidence type="ECO:0000256" key="6">
    <source>
        <dbReference type="SAM" id="Phobius"/>
    </source>
</evidence>
<feature type="transmembrane region" description="Helical" evidence="6">
    <location>
        <begin position="105"/>
        <end position="130"/>
    </location>
</feature>
<proteinExistence type="predicted"/>
<accession>A0ABP5EZ28</accession>
<evidence type="ECO:0000256" key="5">
    <source>
        <dbReference type="SAM" id="MobiDB-lite"/>
    </source>
</evidence>
<feature type="compositionally biased region" description="Low complexity" evidence="5">
    <location>
        <begin position="8"/>
        <end position="26"/>
    </location>
</feature>
<comment type="caution">
    <text evidence="8">The sequence shown here is derived from an EMBL/GenBank/DDBJ whole genome shotgun (WGS) entry which is preliminary data.</text>
</comment>
<keyword evidence="4 6" id="KW-0472">Membrane</keyword>
<dbReference type="CDD" id="cd17321">
    <property type="entry name" value="MFS_MMR_MDR_like"/>
    <property type="match status" value="1"/>
</dbReference>
<feature type="transmembrane region" description="Helical" evidence="6">
    <location>
        <begin position="427"/>
        <end position="452"/>
    </location>
</feature>
<feature type="transmembrane region" description="Helical" evidence="6">
    <location>
        <begin position="166"/>
        <end position="185"/>
    </location>
</feature>
<feature type="transmembrane region" description="Helical" evidence="6">
    <location>
        <begin position="391"/>
        <end position="415"/>
    </location>
</feature>
<evidence type="ECO:0000256" key="1">
    <source>
        <dbReference type="ARBA" id="ARBA00004651"/>
    </source>
</evidence>
<dbReference type="InterPro" id="IPR036259">
    <property type="entry name" value="MFS_trans_sf"/>
</dbReference>
<evidence type="ECO:0000259" key="7">
    <source>
        <dbReference type="PROSITE" id="PS50850"/>
    </source>
</evidence>
<keyword evidence="2 6" id="KW-0812">Transmembrane</keyword>
<dbReference type="PANTHER" id="PTHR42718">
    <property type="entry name" value="MAJOR FACILITATOR SUPERFAMILY MULTIDRUG TRANSPORTER MFSC"/>
    <property type="match status" value="1"/>
</dbReference>
<dbReference type="PANTHER" id="PTHR42718:SF39">
    <property type="entry name" value="ACTINORHODIN TRANSPORTER-RELATED"/>
    <property type="match status" value="1"/>
</dbReference>
<reference evidence="9" key="1">
    <citation type="journal article" date="2019" name="Int. J. Syst. Evol. Microbiol.">
        <title>The Global Catalogue of Microorganisms (GCM) 10K type strain sequencing project: providing services to taxonomists for standard genome sequencing and annotation.</title>
        <authorList>
            <consortium name="The Broad Institute Genomics Platform"/>
            <consortium name="The Broad Institute Genome Sequencing Center for Infectious Disease"/>
            <person name="Wu L."/>
            <person name="Ma J."/>
        </authorList>
    </citation>
    <scope>NUCLEOTIDE SEQUENCE [LARGE SCALE GENOMIC DNA]</scope>
    <source>
        <strain evidence="9">JCM 16014</strain>
    </source>
</reference>
<dbReference type="Gene3D" id="1.20.1250.20">
    <property type="entry name" value="MFS general substrate transporter like domains"/>
    <property type="match status" value="1"/>
</dbReference>
<feature type="transmembrane region" description="Helical" evidence="6">
    <location>
        <begin position="254"/>
        <end position="275"/>
    </location>
</feature>
<dbReference type="PRINTS" id="PR01036">
    <property type="entry name" value="TCRTETB"/>
</dbReference>